<feature type="transmembrane region" description="Helical" evidence="7">
    <location>
        <begin position="73"/>
        <end position="93"/>
    </location>
</feature>
<comment type="catalytic activity">
    <reaction evidence="7">
        <text>L-cysteinyl-[protein] + hexadecanoyl-CoA = S-hexadecanoyl-L-cysteinyl-[protein] + CoA</text>
        <dbReference type="Rhea" id="RHEA:36683"/>
        <dbReference type="Rhea" id="RHEA-COMP:10131"/>
        <dbReference type="Rhea" id="RHEA-COMP:11032"/>
        <dbReference type="ChEBI" id="CHEBI:29950"/>
        <dbReference type="ChEBI" id="CHEBI:57287"/>
        <dbReference type="ChEBI" id="CHEBI:57379"/>
        <dbReference type="ChEBI" id="CHEBI:74151"/>
        <dbReference type="EC" id="2.3.1.225"/>
    </reaction>
</comment>
<keyword evidence="4 7" id="KW-1133">Transmembrane helix</keyword>
<dbReference type="GO" id="GO:0016020">
    <property type="term" value="C:membrane"/>
    <property type="evidence" value="ECO:0007669"/>
    <property type="project" value="UniProtKB-SubCell"/>
</dbReference>
<dbReference type="GO" id="GO:0019706">
    <property type="term" value="F:protein-cysteine S-palmitoyltransferase activity"/>
    <property type="evidence" value="ECO:0007669"/>
    <property type="project" value="UniProtKB-EC"/>
</dbReference>
<evidence type="ECO:0000256" key="3">
    <source>
        <dbReference type="ARBA" id="ARBA00022692"/>
    </source>
</evidence>
<feature type="transmembrane region" description="Helical" evidence="7">
    <location>
        <begin position="42"/>
        <end position="61"/>
    </location>
</feature>
<evidence type="ECO:0000256" key="1">
    <source>
        <dbReference type="ARBA" id="ARBA00004141"/>
    </source>
</evidence>
<keyword evidence="3 7" id="KW-0812">Transmembrane</keyword>
<dbReference type="PROSITE" id="PS50216">
    <property type="entry name" value="DHHC"/>
    <property type="match status" value="1"/>
</dbReference>
<comment type="similarity">
    <text evidence="7">Belongs to the DHHC palmitoyltransferase family.</text>
</comment>
<dbReference type="InterPro" id="IPR039859">
    <property type="entry name" value="PFA4/ZDH16/20/ERF2-like"/>
</dbReference>
<sequence length="330" mass="38885">MPCQDRCALGCIDRLEDWLYQRGYCKLIFGFLNRFMKQLGNALVFAVYILTAVITFTSYAILLPYEQKYQSPWILSIYAAVGFYFCISIVYHYTMARTLPPISNHGKEGDKWCSKCANWKCPRTHHCSVCQKCVLGMDHHCIWVNQCVGTHNHRHFFMFIFFLSFTTIMIAWVGFNTIYDHVFEVRYLTEYFYCTTTLDYAPLQTWICDQGELARNLIIFVYLLCALLILLVGGLTLWNVYLITKGFTYVDYLLSQLKMVRYFVEEKGWDGRTIGYRNPYDLGWRENWRNFLGLRRNRTFWRHVLLPSGHPPIIIDEKGDPESVLVVEQV</sequence>
<evidence type="ECO:0000256" key="2">
    <source>
        <dbReference type="ARBA" id="ARBA00022679"/>
    </source>
</evidence>
<evidence type="ECO:0000313" key="9">
    <source>
        <dbReference type="Proteomes" id="UP000887575"/>
    </source>
</evidence>
<protein>
    <recommendedName>
        <fullName evidence="7">Palmitoyltransferase</fullName>
        <ecNumber evidence="7">2.3.1.225</ecNumber>
    </recommendedName>
</protein>
<comment type="domain">
    <text evidence="7">The DHHC domain is required for palmitoyltransferase activity.</text>
</comment>
<evidence type="ECO:0000256" key="4">
    <source>
        <dbReference type="ARBA" id="ARBA00022989"/>
    </source>
</evidence>
<evidence type="ECO:0000256" key="5">
    <source>
        <dbReference type="ARBA" id="ARBA00023136"/>
    </source>
</evidence>
<accession>A0AAF3EK52</accession>
<proteinExistence type="inferred from homology"/>
<name>A0AAF3EK52_9BILA</name>
<evidence type="ECO:0000259" key="8">
    <source>
        <dbReference type="Pfam" id="PF01529"/>
    </source>
</evidence>
<dbReference type="PANTHER" id="PTHR12246">
    <property type="entry name" value="PALMITOYLTRANSFERASE ZDHHC16"/>
    <property type="match status" value="1"/>
</dbReference>
<evidence type="ECO:0000256" key="7">
    <source>
        <dbReference type="RuleBase" id="RU079119"/>
    </source>
</evidence>
<dbReference type="WBParaSite" id="MBELARI_LOCUS14399.1">
    <property type="protein sequence ID" value="MBELARI_LOCUS14399.1"/>
    <property type="gene ID" value="MBELARI_LOCUS14399"/>
</dbReference>
<dbReference type="EC" id="2.3.1.225" evidence="7"/>
<comment type="subcellular location">
    <subcellularLocation>
        <location evidence="1">Membrane</location>
        <topology evidence="1">Multi-pass membrane protein</topology>
    </subcellularLocation>
</comment>
<dbReference type="InterPro" id="IPR001594">
    <property type="entry name" value="Palmitoyltrfase_DHHC"/>
</dbReference>
<feature type="transmembrane region" description="Helical" evidence="7">
    <location>
        <begin position="219"/>
        <end position="243"/>
    </location>
</feature>
<dbReference type="Pfam" id="PF01529">
    <property type="entry name" value="DHHC"/>
    <property type="match status" value="1"/>
</dbReference>
<keyword evidence="2 7" id="KW-0808">Transferase</keyword>
<organism evidence="9 10">
    <name type="scientific">Mesorhabditis belari</name>
    <dbReference type="NCBI Taxonomy" id="2138241"/>
    <lineage>
        <taxon>Eukaryota</taxon>
        <taxon>Metazoa</taxon>
        <taxon>Ecdysozoa</taxon>
        <taxon>Nematoda</taxon>
        <taxon>Chromadorea</taxon>
        <taxon>Rhabditida</taxon>
        <taxon>Rhabditina</taxon>
        <taxon>Rhabditomorpha</taxon>
        <taxon>Rhabditoidea</taxon>
        <taxon>Rhabditidae</taxon>
        <taxon>Mesorhabditinae</taxon>
        <taxon>Mesorhabditis</taxon>
    </lineage>
</organism>
<feature type="domain" description="Palmitoyltransferase DHHC" evidence="8">
    <location>
        <begin position="108"/>
        <end position="253"/>
    </location>
</feature>
<keyword evidence="9" id="KW-1185">Reference proteome</keyword>
<keyword evidence="5 7" id="KW-0472">Membrane</keyword>
<evidence type="ECO:0000256" key="6">
    <source>
        <dbReference type="ARBA" id="ARBA00023315"/>
    </source>
</evidence>
<dbReference type="Proteomes" id="UP000887575">
    <property type="component" value="Unassembled WGS sequence"/>
</dbReference>
<reference evidence="10" key="1">
    <citation type="submission" date="2024-02" db="UniProtKB">
        <authorList>
            <consortium name="WormBaseParasite"/>
        </authorList>
    </citation>
    <scope>IDENTIFICATION</scope>
</reference>
<feature type="transmembrane region" description="Helical" evidence="7">
    <location>
        <begin position="156"/>
        <end position="175"/>
    </location>
</feature>
<evidence type="ECO:0000313" key="10">
    <source>
        <dbReference type="WBParaSite" id="MBELARI_LOCUS14399.1"/>
    </source>
</evidence>
<keyword evidence="6 7" id="KW-0012">Acyltransferase</keyword>
<dbReference type="AlphaFoldDB" id="A0AAF3EK52"/>